<evidence type="ECO:0000256" key="1">
    <source>
        <dbReference type="SAM" id="Phobius"/>
    </source>
</evidence>
<keyword evidence="3" id="KW-1185">Reference proteome</keyword>
<dbReference type="InterPro" id="IPR045946">
    <property type="entry name" value="DUF6366"/>
</dbReference>
<proteinExistence type="predicted"/>
<keyword evidence="1" id="KW-0472">Membrane</keyword>
<dbReference type="AlphaFoldDB" id="A0A1D8GMP5"/>
<protein>
    <recommendedName>
        <fullName evidence="4">Phage capsid protein</fullName>
    </recommendedName>
</protein>
<name>A0A1D8GMP5_9FIRM</name>
<dbReference type="Proteomes" id="UP000095743">
    <property type="component" value="Chromosome"/>
</dbReference>
<accession>A0A1D8GMP5</accession>
<evidence type="ECO:0008006" key="4">
    <source>
        <dbReference type="Google" id="ProtNLM"/>
    </source>
</evidence>
<dbReference type="Pfam" id="PF19893">
    <property type="entry name" value="DUF6366"/>
    <property type="match status" value="1"/>
</dbReference>
<evidence type="ECO:0000313" key="2">
    <source>
        <dbReference type="EMBL" id="AOT72211.1"/>
    </source>
</evidence>
<sequence>MNKRDYQDKEEQRKIEEYKKKPMINFADSINRSKIGDLNNLTKQGWLSTIITIAIFIGIWFFLSR</sequence>
<keyword evidence="1" id="KW-1133">Transmembrane helix</keyword>
<organism evidence="2 3">
    <name type="scientific">Geosporobacter ferrireducens</name>
    <dbReference type="NCBI Taxonomy" id="1424294"/>
    <lineage>
        <taxon>Bacteria</taxon>
        <taxon>Bacillati</taxon>
        <taxon>Bacillota</taxon>
        <taxon>Clostridia</taxon>
        <taxon>Peptostreptococcales</taxon>
        <taxon>Thermotaleaceae</taxon>
        <taxon>Geosporobacter</taxon>
    </lineage>
</organism>
<reference evidence="2 3" key="1">
    <citation type="submission" date="2016-09" db="EMBL/GenBank/DDBJ databases">
        <title>Genomic analysis reveals versatility of anaerobic energy metabolism of Geosporobacter ferrireducens IRF9 of phylum Firmicutes.</title>
        <authorList>
            <person name="Kim S.-J."/>
        </authorList>
    </citation>
    <scope>NUCLEOTIDE SEQUENCE [LARGE SCALE GENOMIC DNA]</scope>
    <source>
        <strain evidence="2 3">IRF9</strain>
    </source>
</reference>
<feature type="transmembrane region" description="Helical" evidence="1">
    <location>
        <begin position="45"/>
        <end position="63"/>
    </location>
</feature>
<dbReference type="OrthoDB" id="2974002at2"/>
<evidence type="ECO:0000313" key="3">
    <source>
        <dbReference type="Proteomes" id="UP000095743"/>
    </source>
</evidence>
<dbReference type="RefSeq" id="WP_069980526.1">
    <property type="nucleotide sequence ID" value="NZ_CP017269.1"/>
</dbReference>
<dbReference type="KEGG" id="gfe:Gferi_23300"/>
<gene>
    <name evidence="2" type="ORF">Gferi_23300</name>
</gene>
<keyword evidence="1" id="KW-0812">Transmembrane</keyword>
<dbReference type="EMBL" id="CP017269">
    <property type="protein sequence ID" value="AOT72211.1"/>
    <property type="molecule type" value="Genomic_DNA"/>
</dbReference>